<dbReference type="PANTHER" id="PTHR43420:SF47">
    <property type="entry name" value="N-ACETYLTRANSFERASE DOMAIN-CONTAINING PROTEIN"/>
    <property type="match status" value="1"/>
</dbReference>
<keyword evidence="1" id="KW-0808">Transferase</keyword>
<dbReference type="SUPFAM" id="SSF55729">
    <property type="entry name" value="Acyl-CoA N-acyltransferases (Nat)"/>
    <property type="match status" value="1"/>
</dbReference>
<dbReference type="InterPro" id="IPR056935">
    <property type="entry name" value="Rv0428c-like_C"/>
</dbReference>
<dbReference type="InterPro" id="IPR050680">
    <property type="entry name" value="YpeA/RimI_acetyltransf"/>
</dbReference>
<evidence type="ECO:0000313" key="4">
    <source>
        <dbReference type="EMBL" id="MDQ0144305.1"/>
    </source>
</evidence>
<reference evidence="4 5" key="1">
    <citation type="submission" date="2023-07" db="EMBL/GenBank/DDBJ databases">
        <title>Sorghum-associated microbial communities from plants grown in Nebraska, USA.</title>
        <authorList>
            <person name="Schachtman D."/>
        </authorList>
    </citation>
    <scope>NUCLEOTIDE SEQUENCE [LARGE SCALE GENOMIC DNA]</scope>
    <source>
        <strain evidence="4 5">DS1001</strain>
    </source>
</reference>
<dbReference type="Proteomes" id="UP001239267">
    <property type="component" value="Unassembled WGS sequence"/>
</dbReference>
<dbReference type="PROSITE" id="PS51186">
    <property type="entry name" value="GNAT"/>
    <property type="match status" value="1"/>
</dbReference>
<proteinExistence type="predicted"/>
<keyword evidence="4" id="KW-0687">Ribonucleoprotein</keyword>
<name>A0AAJ1SNX5_9MICC</name>
<protein>
    <submittedName>
        <fullName evidence="4">Ribosomal protein S18 acetylase RimI-like enzyme</fullName>
    </submittedName>
</protein>
<dbReference type="GO" id="GO:0005840">
    <property type="term" value="C:ribosome"/>
    <property type="evidence" value="ECO:0007669"/>
    <property type="project" value="UniProtKB-KW"/>
</dbReference>
<dbReference type="EMBL" id="JAUSTB010000001">
    <property type="protein sequence ID" value="MDQ0144305.1"/>
    <property type="molecule type" value="Genomic_DNA"/>
</dbReference>
<dbReference type="InterPro" id="IPR016181">
    <property type="entry name" value="Acyl_CoA_acyltransferase"/>
</dbReference>
<dbReference type="AlphaFoldDB" id="A0AAJ1SNX5"/>
<evidence type="ECO:0000313" key="5">
    <source>
        <dbReference type="Proteomes" id="UP001239267"/>
    </source>
</evidence>
<keyword evidence="2" id="KW-0012">Acyltransferase</keyword>
<gene>
    <name evidence="4" type="ORF">J2T23_000179</name>
</gene>
<evidence type="ECO:0000259" key="3">
    <source>
        <dbReference type="PROSITE" id="PS51186"/>
    </source>
</evidence>
<sequence length="271" mass="29063">MTTASPVQPVPLGLEAAMDAAWPAPDRHEAGGWMLRAAAGVTQRSNSIWPRSEQFGGDQCSDDLPGLLREARAWYRSRRLPVIFQLFDTPAASALHRLLDAEGFTRQSETLVMTRSAMDARIPAGAAAAVELSTEPSGEWLRVWWDVDGRGGNDALVTATEILKGCPSLYALARDGDGRPAAVGRLALPDGSGQGGLYCMATLPEARRKGFAAAILQALLHAGKAGGVHGFWLLVTAANHGAQELYAKAGFREAGRYLYRQERPRRAPTGC</sequence>
<dbReference type="CDD" id="cd04301">
    <property type="entry name" value="NAT_SF"/>
    <property type="match status" value="1"/>
</dbReference>
<dbReference type="PANTHER" id="PTHR43420">
    <property type="entry name" value="ACETYLTRANSFERASE"/>
    <property type="match status" value="1"/>
</dbReference>
<dbReference type="GO" id="GO:0016747">
    <property type="term" value="F:acyltransferase activity, transferring groups other than amino-acyl groups"/>
    <property type="evidence" value="ECO:0007669"/>
    <property type="project" value="InterPro"/>
</dbReference>
<organism evidence="4 5">
    <name type="scientific">Pseudarthrobacter niigatensis</name>
    <dbReference type="NCBI Taxonomy" id="369935"/>
    <lineage>
        <taxon>Bacteria</taxon>
        <taxon>Bacillati</taxon>
        <taxon>Actinomycetota</taxon>
        <taxon>Actinomycetes</taxon>
        <taxon>Micrococcales</taxon>
        <taxon>Micrococcaceae</taxon>
        <taxon>Pseudarthrobacter</taxon>
    </lineage>
</organism>
<evidence type="ECO:0000256" key="2">
    <source>
        <dbReference type="ARBA" id="ARBA00023315"/>
    </source>
</evidence>
<accession>A0AAJ1SNX5</accession>
<dbReference type="InterPro" id="IPR000182">
    <property type="entry name" value="GNAT_dom"/>
</dbReference>
<dbReference type="Pfam" id="PF24553">
    <property type="entry name" value="Rv0428c_C"/>
    <property type="match status" value="1"/>
</dbReference>
<keyword evidence="4" id="KW-0689">Ribosomal protein</keyword>
<feature type="domain" description="N-acetyltransferase" evidence="3">
    <location>
        <begin position="112"/>
        <end position="268"/>
    </location>
</feature>
<dbReference type="Gene3D" id="3.40.630.30">
    <property type="match status" value="1"/>
</dbReference>
<comment type="caution">
    <text evidence="4">The sequence shown here is derived from an EMBL/GenBank/DDBJ whole genome shotgun (WGS) entry which is preliminary data.</text>
</comment>
<evidence type="ECO:0000256" key="1">
    <source>
        <dbReference type="ARBA" id="ARBA00022679"/>
    </source>
</evidence>
<keyword evidence="5" id="KW-1185">Reference proteome</keyword>